<dbReference type="GO" id="GO:0005524">
    <property type="term" value="F:ATP binding"/>
    <property type="evidence" value="ECO:0007669"/>
    <property type="project" value="UniProtKB-KW"/>
</dbReference>
<dbReference type="InterPro" id="IPR017871">
    <property type="entry name" value="ABC_transporter-like_CS"/>
</dbReference>
<evidence type="ECO:0000313" key="8">
    <source>
        <dbReference type="Proteomes" id="UP000567795"/>
    </source>
</evidence>
<dbReference type="RefSeq" id="WP_179816763.1">
    <property type="nucleotide sequence ID" value="NZ_JACBZD010000002.1"/>
</dbReference>
<dbReference type="PROSITE" id="PS00211">
    <property type="entry name" value="ABC_TRANSPORTER_1"/>
    <property type="match status" value="2"/>
</dbReference>
<name>A0A853A4L9_9ACTN</name>
<dbReference type="FunFam" id="3.40.50.300:FF:000011">
    <property type="entry name" value="Putative ABC transporter ATP-binding component"/>
    <property type="match status" value="1"/>
</dbReference>
<comment type="caution">
    <text evidence="7">The sequence shown here is derived from an EMBL/GenBank/DDBJ whole genome shotgun (WGS) entry which is preliminary data.</text>
</comment>
<sequence>MPAAPGPPAPATTANNRPPPEPESSATSASNGTSQLVLRNVSRGYAGRPVLEGVDLSVAPGERVCVVGENGAGKSTLLRLMAGREKPDRGEVVLHAPGGVGYLGQIPDFPPGGSVQDALDDALADLRELERRLHAAEQALAAASEAELPPLLAAYGDLLDAFQARDGYAADARFDAAVQALGLAHVPRDRPLGSLSGGEQSRLALACVLAASPELLLLDEPTNHLDRGALDWLEARLVDHRGTVVAVSHDRLFLERVATALVEVDGDRRTVRRHGVGYPEYLQARAAARRRWEREYRDFTAEAERLGALAEQATAALTGAARPDRGSGHTPGRHQRSVQGQLSSRVRAANERLRRLREHPVPPPPRPLRFTARLPTAGAAPLPGGGPGGPGRSDGSGRPGGPGSSGAAPGLDGEPLVTLRAVAVGDRLRVEELEIAPGERLLVTGPNGAGKTTLLRVLAGDLAPDRGSVRGPGPEHIGWLPQEVPASPAPRRTLLAAFAEGLPGEPEEHRQTLLSLGLFRAEDLATPVGGLSAGQRRRLALARMVENRADLLLLDEPTNHLSPALVEDLEEALGSYQGALVVVSHDRLWVDRFTGRRCAMSGGRLREASTG</sequence>
<protein>
    <submittedName>
        <fullName evidence="7">Macrolide transport system ATP-binding/permease protein</fullName>
    </submittedName>
</protein>
<feature type="compositionally biased region" description="Pro residues" evidence="5">
    <location>
        <begin position="1"/>
        <end position="10"/>
    </location>
</feature>
<dbReference type="PANTHER" id="PTHR19211">
    <property type="entry name" value="ATP-BINDING TRANSPORT PROTEIN-RELATED"/>
    <property type="match status" value="1"/>
</dbReference>
<dbReference type="GO" id="GO:0016887">
    <property type="term" value="F:ATP hydrolysis activity"/>
    <property type="evidence" value="ECO:0007669"/>
    <property type="project" value="InterPro"/>
</dbReference>
<feature type="domain" description="ABC transporter" evidence="6">
    <location>
        <begin position="411"/>
        <end position="611"/>
    </location>
</feature>
<proteinExistence type="predicted"/>
<evidence type="ECO:0000256" key="5">
    <source>
        <dbReference type="SAM" id="MobiDB-lite"/>
    </source>
</evidence>
<feature type="region of interest" description="Disordered" evidence="5">
    <location>
        <begin position="376"/>
        <end position="413"/>
    </location>
</feature>
<dbReference type="InterPro" id="IPR050611">
    <property type="entry name" value="ABCF"/>
</dbReference>
<keyword evidence="4" id="KW-0175">Coiled coil</keyword>
<feature type="region of interest" description="Disordered" evidence="5">
    <location>
        <begin position="1"/>
        <end position="33"/>
    </location>
</feature>
<dbReference type="AlphaFoldDB" id="A0A853A4L9"/>
<dbReference type="Proteomes" id="UP000567795">
    <property type="component" value="Unassembled WGS sequence"/>
</dbReference>
<dbReference type="SUPFAM" id="SSF52540">
    <property type="entry name" value="P-loop containing nucleoside triphosphate hydrolases"/>
    <property type="match status" value="2"/>
</dbReference>
<feature type="domain" description="ABC transporter" evidence="6">
    <location>
        <begin position="36"/>
        <end position="290"/>
    </location>
</feature>
<evidence type="ECO:0000256" key="4">
    <source>
        <dbReference type="SAM" id="Coils"/>
    </source>
</evidence>
<dbReference type="Pfam" id="PF00005">
    <property type="entry name" value="ABC_tran"/>
    <property type="match status" value="2"/>
</dbReference>
<evidence type="ECO:0000256" key="3">
    <source>
        <dbReference type="ARBA" id="ARBA00022840"/>
    </source>
</evidence>
<dbReference type="Gene3D" id="3.40.50.300">
    <property type="entry name" value="P-loop containing nucleotide triphosphate hydrolases"/>
    <property type="match status" value="2"/>
</dbReference>
<dbReference type="CDD" id="cd03221">
    <property type="entry name" value="ABCF_EF-3"/>
    <property type="match status" value="2"/>
</dbReference>
<evidence type="ECO:0000313" key="7">
    <source>
        <dbReference type="EMBL" id="NYI07824.1"/>
    </source>
</evidence>
<evidence type="ECO:0000256" key="2">
    <source>
        <dbReference type="ARBA" id="ARBA00022741"/>
    </source>
</evidence>
<dbReference type="SMART" id="SM00382">
    <property type="entry name" value="AAA"/>
    <property type="match status" value="2"/>
</dbReference>
<keyword evidence="2" id="KW-0547">Nucleotide-binding</keyword>
<dbReference type="InterPro" id="IPR003439">
    <property type="entry name" value="ABC_transporter-like_ATP-bd"/>
</dbReference>
<evidence type="ECO:0000256" key="1">
    <source>
        <dbReference type="ARBA" id="ARBA00022737"/>
    </source>
</evidence>
<dbReference type="EMBL" id="JACBZD010000002">
    <property type="protein sequence ID" value="NYI07824.1"/>
    <property type="molecule type" value="Genomic_DNA"/>
</dbReference>
<dbReference type="InterPro" id="IPR027417">
    <property type="entry name" value="P-loop_NTPase"/>
</dbReference>
<evidence type="ECO:0000259" key="6">
    <source>
        <dbReference type="PROSITE" id="PS50893"/>
    </source>
</evidence>
<reference evidence="7 8" key="1">
    <citation type="submission" date="2020-07" db="EMBL/GenBank/DDBJ databases">
        <title>Sequencing the genomes of 1000 actinobacteria strains.</title>
        <authorList>
            <person name="Klenk H.-P."/>
        </authorList>
    </citation>
    <scope>NUCLEOTIDE SEQUENCE [LARGE SCALE GENOMIC DNA]</scope>
    <source>
        <strain evidence="7 8">DSM 42178</strain>
    </source>
</reference>
<keyword evidence="3 7" id="KW-0067">ATP-binding</keyword>
<feature type="region of interest" description="Disordered" evidence="5">
    <location>
        <begin position="319"/>
        <end position="344"/>
    </location>
</feature>
<keyword evidence="1" id="KW-0677">Repeat</keyword>
<feature type="coiled-coil region" evidence="4">
    <location>
        <begin position="119"/>
        <end position="146"/>
    </location>
</feature>
<organism evidence="7 8">
    <name type="scientific">Allostreptomyces psammosilenae</name>
    <dbReference type="NCBI Taxonomy" id="1892865"/>
    <lineage>
        <taxon>Bacteria</taxon>
        <taxon>Bacillati</taxon>
        <taxon>Actinomycetota</taxon>
        <taxon>Actinomycetes</taxon>
        <taxon>Kitasatosporales</taxon>
        <taxon>Streptomycetaceae</taxon>
        <taxon>Allostreptomyces</taxon>
    </lineage>
</organism>
<keyword evidence="8" id="KW-1185">Reference proteome</keyword>
<dbReference type="PROSITE" id="PS50893">
    <property type="entry name" value="ABC_TRANSPORTER_2"/>
    <property type="match status" value="2"/>
</dbReference>
<dbReference type="InterPro" id="IPR003593">
    <property type="entry name" value="AAA+_ATPase"/>
</dbReference>
<feature type="compositionally biased region" description="Gly residues" evidence="5">
    <location>
        <begin position="383"/>
        <end position="404"/>
    </location>
</feature>
<dbReference type="PANTHER" id="PTHR19211:SF14">
    <property type="entry name" value="ATP-BINDING CASSETTE SUB-FAMILY F MEMBER 1"/>
    <property type="match status" value="1"/>
</dbReference>
<accession>A0A853A4L9</accession>
<gene>
    <name evidence="7" type="ORF">FHU37_004853</name>
</gene>